<dbReference type="EMBL" id="QWFX01000013">
    <property type="protein sequence ID" value="RIJ28046.1"/>
    <property type="molecule type" value="Genomic_DNA"/>
</dbReference>
<feature type="transmembrane region" description="Helical" evidence="1">
    <location>
        <begin position="45"/>
        <end position="63"/>
    </location>
</feature>
<keyword evidence="1" id="KW-1133">Transmembrane helix</keyword>
<evidence type="ECO:0000313" key="3">
    <source>
        <dbReference type="Proteomes" id="UP000266385"/>
    </source>
</evidence>
<accession>A0A399R904</accession>
<dbReference type="Pfam" id="PF11003">
    <property type="entry name" value="DUF2842"/>
    <property type="match status" value="1"/>
</dbReference>
<comment type="caution">
    <text evidence="2">The sequence shown here is derived from an EMBL/GenBank/DDBJ whole genome shotgun (WGS) entry which is preliminary data.</text>
</comment>
<name>A0A399R904_9PROT</name>
<sequence>MLQLKEKTLRKIVAGITLLAFIALWIFLAATIGTRITGAPDWLQLVFYVIAGVAWVIPLRPLMRWMNSRPS</sequence>
<proteinExistence type="predicted"/>
<keyword evidence="3" id="KW-1185">Reference proteome</keyword>
<gene>
    <name evidence="2" type="ORF">D1223_11545</name>
</gene>
<organism evidence="2 3">
    <name type="scientific">Henriciella mobilis</name>
    <dbReference type="NCBI Taxonomy" id="2305467"/>
    <lineage>
        <taxon>Bacteria</taxon>
        <taxon>Pseudomonadati</taxon>
        <taxon>Pseudomonadota</taxon>
        <taxon>Alphaproteobacteria</taxon>
        <taxon>Hyphomonadales</taxon>
        <taxon>Hyphomonadaceae</taxon>
        <taxon>Henriciella</taxon>
    </lineage>
</organism>
<feature type="transmembrane region" description="Helical" evidence="1">
    <location>
        <begin position="12"/>
        <end position="33"/>
    </location>
</feature>
<evidence type="ECO:0000256" key="1">
    <source>
        <dbReference type="SAM" id="Phobius"/>
    </source>
</evidence>
<dbReference type="InterPro" id="IPR021265">
    <property type="entry name" value="DUF2842"/>
</dbReference>
<protein>
    <submittedName>
        <fullName evidence="2">DUF2842 domain-containing protein</fullName>
    </submittedName>
</protein>
<reference evidence="2 3" key="1">
    <citation type="submission" date="2018-08" db="EMBL/GenBank/DDBJ databases">
        <title>Henriciella mobilis sp. nov., isolated from seawater.</title>
        <authorList>
            <person name="Cheng H."/>
            <person name="Wu Y.-H."/>
            <person name="Xu X.-W."/>
            <person name="Guo L.-L."/>
        </authorList>
    </citation>
    <scope>NUCLEOTIDE SEQUENCE [LARGE SCALE GENOMIC DNA]</scope>
    <source>
        <strain evidence="2 3">JN25</strain>
    </source>
</reference>
<evidence type="ECO:0000313" key="2">
    <source>
        <dbReference type="EMBL" id="RIJ28046.1"/>
    </source>
</evidence>
<keyword evidence="1" id="KW-0812">Transmembrane</keyword>
<dbReference type="AlphaFoldDB" id="A0A399R904"/>
<keyword evidence="1" id="KW-0472">Membrane</keyword>
<dbReference type="Proteomes" id="UP000266385">
    <property type="component" value="Unassembled WGS sequence"/>
</dbReference>